<dbReference type="InterPro" id="IPR036291">
    <property type="entry name" value="NAD(P)-bd_dom_sf"/>
</dbReference>
<dbReference type="PRINTS" id="PR00081">
    <property type="entry name" value="GDHRDH"/>
</dbReference>
<dbReference type="GO" id="GO:0016491">
    <property type="term" value="F:oxidoreductase activity"/>
    <property type="evidence" value="ECO:0007669"/>
    <property type="project" value="UniProtKB-KW"/>
</dbReference>
<sequence>MSDLAGKRALVTGASRGIGAAIALALAEKGADVAITYQNSAEQAAGLVRAIEAKGRRGFAIQADSADAAAVKRSVDEAAGNLGGLDILVNNAGVARGGPLAEMSLDDIDAVLDVNVRGVVLASQAAIPHLADGGRIVSIGSCLAERVAFPGLTVYSMSKSALLAFTRGLARELGPRGITVNLVHPGPTDTDMNPAQSERADAQRGLTALGRYGTPEDVAAAVAFLASPAARQITGTGIAVDGGTNA</sequence>
<dbReference type="InterPro" id="IPR057326">
    <property type="entry name" value="KR_dom"/>
</dbReference>
<gene>
    <name evidence="4" type="ORF">EJ913_04060</name>
</gene>
<dbReference type="Pfam" id="PF13561">
    <property type="entry name" value="adh_short_C2"/>
    <property type="match status" value="1"/>
</dbReference>
<dbReference type="Proteomes" id="UP000280346">
    <property type="component" value="Unassembled WGS sequence"/>
</dbReference>
<dbReference type="Gene3D" id="3.40.50.720">
    <property type="entry name" value="NAD(P)-binding Rossmann-like Domain"/>
    <property type="match status" value="1"/>
</dbReference>
<dbReference type="SUPFAM" id="SSF51735">
    <property type="entry name" value="NAD(P)-binding Rossmann-fold domains"/>
    <property type="match status" value="1"/>
</dbReference>
<evidence type="ECO:0000256" key="2">
    <source>
        <dbReference type="ARBA" id="ARBA00023002"/>
    </source>
</evidence>
<feature type="domain" description="Ketoreductase" evidence="3">
    <location>
        <begin position="7"/>
        <end position="186"/>
    </location>
</feature>
<accession>A0A3S0WXI0</accession>
<dbReference type="FunFam" id="3.40.50.720:FF:000084">
    <property type="entry name" value="Short-chain dehydrogenase reductase"/>
    <property type="match status" value="1"/>
</dbReference>
<dbReference type="OrthoDB" id="154414at2"/>
<keyword evidence="2" id="KW-0560">Oxidoreductase</keyword>
<dbReference type="EMBL" id="RZIJ01000002">
    <property type="protein sequence ID" value="RUQ75041.1"/>
    <property type="molecule type" value="Genomic_DNA"/>
</dbReference>
<dbReference type="PANTHER" id="PTHR43639">
    <property type="entry name" value="OXIDOREDUCTASE, SHORT-CHAIN DEHYDROGENASE/REDUCTASE FAMILY (AFU_ORTHOLOGUE AFUA_5G02870)"/>
    <property type="match status" value="1"/>
</dbReference>
<dbReference type="SMART" id="SM00822">
    <property type="entry name" value="PKS_KR"/>
    <property type="match status" value="1"/>
</dbReference>
<dbReference type="RefSeq" id="WP_126995035.1">
    <property type="nucleotide sequence ID" value="NZ_JBNPXW010000002.1"/>
</dbReference>
<dbReference type="AlphaFoldDB" id="A0A3S0WXI0"/>
<evidence type="ECO:0000313" key="5">
    <source>
        <dbReference type="Proteomes" id="UP000280346"/>
    </source>
</evidence>
<dbReference type="PANTHER" id="PTHR43639:SF1">
    <property type="entry name" value="SHORT-CHAIN DEHYDROGENASE_REDUCTASE FAMILY PROTEIN"/>
    <property type="match status" value="1"/>
</dbReference>
<evidence type="ECO:0000256" key="1">
    <source>
        <dbReference type="ARBA" id="ARBA00006484"/>
    </source>
</evidence>
<evidence type="ECO:0000259" key="3">
    <source>
        <dbReference type="SMART" id="SM00822"/>
    </source>
</evidence>
<comment type="similarity">
    <text evidence="1">Belongs to the short-chain dehydrogenases/reductases (SDR) family.</text>
</comment>
<protein>
    <submittedName>
        <fullName evidence="4">3-oxoacyl-ACP reductase FabG</fullName>
    </submittedName>
</protein>
<name>A0A3S0WXI0_9PROT</name>
<dbReference type="InterPro" id="IPR002347">
    <property type="entry name" value="SDR_fam"/>
</dbReference>
<organism evidence="4 5">
    <name type="scientific">Azospirillum doebereinerae</name>
    <dbReference type="NCBI Taxonomy" id="92933"/>
    <lineage>
        <taxon>Bacteria</taxon>
        <taxon>Pseudomonadati</taxon>
        <taxon>Pseudomonadota</taxon>
        <taxon>Alphaproteobacteria</taxon>
        <taxon>Rhodospirillales</taxon>
        <taxon>Azospirillaceae</taxon>
        <taxon>Azospirillum</taxon>
    </lineage>
</organism>
<proteinExistence type="inferred from homology"/>
<comment type="caution">
    <text evidence="4">The sequence shown here is derived from an EMBL/GenBank/DDBJ whole genome shotgun (WGS) entry which is preliminary data.</text>
</comment>
<dbReference type="CDD" id="cd05233">
    <property type="entry name" value="SDR_c"/>
    <property type="match status" value="1"/>
</dbReference>
<reference evidence="4 5" key="1">
    <citation type="submission" date="2018-12" db="EMBL/GenBank/DDBJ databases">
        <authorList>
            <person name="Yang Y."/>
        </authorList>
    </citation>
    <scope>NUCLEOTIDE SEQUENCE [LARGE SCALE GENOMIC DNA]</scope>
    <source>
        <strain evidence="4 5">GSF71</strain>
    </source>
</reference>
<keyword evidence="5" id="KW-1185">Reference proteome</keyword>
<evidence type="ECO:0000313" key="4">
    <source>
        <dbReference type="EMBL" id="RUQ75041.1"/>
    </source>
</evidence>
<dbReference type="PRINTS" id="PR00080">
    <property type="entry name" value="SDRFAMILY"/>
</dbReference>